<dbReference type="InterPro" id="IPR052020">
    <property type="entry name" value="Cyclic_di-GMP/3'3'-cGAMP_PDE"/>
</dbReference>
<evidence type="ECO:0000313" key="3">
    <source>
        <dbReference type="Proteomes" id="UP000562352"/>
    </source>
</evidence>
<dbReference type="SUPFAM" id="SSF109604">
    <property type="entry name" value="HD-domain/PDEase-like"/>
    <property type="match status" value="1"/>
</dbReference>
<dbReference type="CDD" id="cd00077">
    <property type="entry name" value="HDc"/>
    <property type="match status" value="1"/>
</dbReference>
<dbReference type="PANTHER" id="PTHR45228">
    <property type="entry name" value="CYCLIC DI-GMP PHOSPHODIESTERASE TM_0186-RELATED"/>
    <property type="match status" value="1"/>
</dbReference>
<dbReference type="PROSITE" id="PS51832">
    <property type="entry name" value="HD_GYP"/>
    <property type="match status" value="1"/>
</dbReference>
<gene>
    <name evidence="2" type="ORF">FHS22_006534</name>
</gene>
<dbReference type="PANTHER" id="PTHR45228:SF4">
    <property type="entry name" value="LIPOPROTEIN"/>
    <property type="match status" value="1"/>
</dbReference>
<evidence type="ECO:0000259" key="1">
    <source>
        <dbReference type="PROSITE" id="PS51832"/>
    </source>
</evidence>
<dbReference type="RefSeq" id="WP_184947958.1">
    <property type="nucleotide sequence ID" value="NZ_BAAAWZ010000004.1"/>
</dbReference>
<dbReference type="InterPro" id="IPR003607">
    <property type="entry name" value="HD/PDEase_dom"/>
</dbReference>
<dbReference type="AlphaFoldDB" id="A0A841D9D2"/>
<feature type="domain" description="HD-GYP" evidence="1">
    <location>
        <begin position="152"/>
        <end position="361"/>
    </location>
</feature>
<comment type="caution">
    <text evidence="2">The sequence shown here is derived from an EMBL/GenBank/DDBJ whole genome shotgun (WGS) entry which is preliminary data.</text>
</comment>
<keyword evidence="3" id="KW-1185">Reference proteome</keyword>
<proteinExistence type="predicted"/>
<evidence type="ECO:0000313" key="2">
    <source>
        <dbReference type="EMBL" id="MBB5967232.1"/>
    </source>
</evidence>
<dbReference type="SMART" id="SM00471">
    <property type="entry name" value="HDc"/>
    <property type="match status" value="1"/>
</dbReference>
<protein>
    <submittedName>
        <fullName evidence="2">HD-GYP domain-containing protein (C-di-GMP phosphodiesterase class II)</fullName>
    </submittedName>
</protein>
<dbReference type="Gene3D" id="1.10.3210.10">
    <property type="entry name" value="Hypothetical protein af1432"/>
    <property type="match status" value="1"/>
</dbReference>
<reference evidence="2 3" key="1">
    <citation type="submission" date="2020-08" db="EMBL/GenBank/DDBJ databases">
        <title>Genomic Encyclopedia of Type Strains, Phase III (KMG-III): the genomes of soil and plant-associated and newly described type strains.</title>
        <authorList>
            <person name="Whitman W."/>
        </authorList>
    </citation>
    <scope>NUCLEOTIDE SEQUENCE [LARGE SCALE GENOMIC DNA]</scope>
    <source>
        <strain evidence="2 3">CECT 3303</strain>
    </source>
</reference>
<organism evidence="2 3">
    <name type="scientific">Planomonospora venezuelensis</name>
    <dbReference type="NCBI Taxonomy" id="1999"/>
    <lineage>
        <taxon>Bacteria</taxon>
        <taxon>Bacillati</taxon>
        <taxon>Actinomycetota</taxon>
        <taxon>Actinomycetes</taxon>
        <taxon>Streptosporangiales</taxon>
        <taxon>Streptosporangiaceae</taxon>
        <taxon>Planomonospora</taxon>
    </lineage>
</organism>
<dbReference type="InterPro" id="IPR037522">
    <property type="entry name" value="HD_GYP_dom"/>
</dbReference>
<name>A0A841D9D2_PLAVE</name>
<dbReference type="EMBL" id="JACHJJ010000030">
    <property type="protein sequence ID" value="MBB5967232.1"/>
    <property type="molecule type" value="Genomic_DNA"/>
</dbReference>
<sequence length="391" mass="42115">MSVDELIRHLATCGTDEDERADEAALERFTAAAQRTDTDPHEGARIGRLAEAVDAELAAYDRGLATLDHGDAKTAQALLLQALPTGAEDTTALVSGLLSTGPRQAIALDLHQKAADLRAGRLIVNAAYRRQLKGATDRPPGAPAPHAMPPVAQTGLEDLAEILLAALEDKDPYTLQHSQRIGQLSALLGQQIGLTGDHLAAARLGGLLHDIGKLAVPATVLSKTGPLTEGEFRLIQAHVTYGVTVVGHVPHLPQETGETNTVNVVLSHALDGIRYHHEHFDGRGYFTGLAGHDIPQIARLIAVVDVFDAMTSSRCYRPARPLGRAVAELRRHAGSIFDPVMVEAFLTVMDEHSEQIEHLVHLAGMERPGPTQYDAQEEDTPIDLLQIIERR</sequence>
<accession>A0A841D9D2</accession>
<dbReference type="Proteomes" id="UP000562352">
    <property type="component" value="Unassembled WGS sequence"/>
</dbReference>
<dbReference type="Pfam" id="PF13487">
    <property type="entry name" value="HD_5"/>
    <property type="match status" value="1"/>
</dbReference>